<comment type="subcellular location">
    <subcellularLocation>
        <location evidence="1 11">Cell membrane</location>
        <topology evidence="1 11">Multi-pass membrane protein</topology>
    </subcellularLocation>
</comment>
<feature type="transmembrane region" description="Helical" evidence="11">
    <location>
        <begin position="12"/>
        <end position="32"/>
    </location>
</feature>
<dbReference type="GO" id="GO:0005886">
    <property type="term" value="C:plasma membrane"/>
    <property type="evidence" value="ECO:0007669"/>
    <property type="project" value="UniProtKB-SubCell"/>
</dbReference>
<dbReference type="InterPro" id="IPR029044">
    <property type="entry name" value="Nucleotide-diphossugar_trans"/>
</dbReference>
<reference evidence="13" key="1">
    <citation type="journal article" date="2020" name="mSystems">
        <title>Genome- and Community-Level Interaction Insights into Carbon Utilization and Element Cycling Functions of Hydrothermarchaeota in Hydrothermal Sediment.</title>
        <authorList>
            <person name="Zhou Z."/>
            <person name="Liu Y."/>
            <person name="Xu W."/>
            <person name="Pan J."/>
            <person name="Luo Z.H."/>
            <person name="Li M."/>
        </authorList>
    </citation>
    <scope>NUCLEOTIDE SEQUENCE [LARGE SCALE GENOMIC DNA]</scope>
    <source>
        <strain evidence="13">HyVt-233</strain>
    </source>
</reference>
<dbReference type="AlphaFoldDB" id="A0A7C0Y6F6"/>
<evidence type="ECO:0000313" key="13">
    <source>
        <dbReference type="EMBL" id="HDD44849.1"/>
    </source>
</evidence>
<dbReference type="PANTHER" id="PTHR43630">
    <property type="entry name" value="POLY-BETA-1,6-N-ACETYL-D-GLUCOSAMINE SYNTHASE"/>
    <property type="match status" value="1"/>
</dbReference>
<evidence type="ECO:0000256" key="3">
    <source>
        <dbReference type="ARBA" id="ARBA00017381"/>
    </source>
</evidence>
<evidence type="ECO:0000256" key="1">
    <source>
        <dbReference type="ARBA" id="ARBA00004651"/>
    </source>
</evidence>
<dbReference type="CDD" id="cd06423">
    <property type="entry name" value="CESA_like"/>
    <property type="match status" value="1"/>
</dbReference>
<dbReference type="GO" id="GO:0008375">
    <property type="term" value="F:acetylglucosaminyltransferase activity"/>
    <property type="evidence" value="ECO:0007669"/>
    <property type="project" value="UniProtKB-UniRule"/>
</dbReference>
<feature type="transmembrane region" description="Helical" evidence="11">
    <location>
        <begin position="371"/>
        <end position="398"/>
    </location>
</feature>
<dbReference type="InterPro" id="IPR023853">
    <property type="entry name" value="PGA_PgaC/IcaA"/>
</dbReference>
<evidence type="ECO:0000256" key="8">
    <source>
        <dbReference type="ARBA" id="ARBA00022989"/>
    </source>
</evidence>
<feature type="transmembrane region" description="Helical" evidence="11">
    <location>
        <begin position="340"/>
        <end position="359"/>
    </location>
</feature>
<gene>
    <name evidence="13" type="primary">pgaC</name>
    <name evidence="13" type="ORF">ENG63_08340</name>
</gene>
<keyword evidence="4 11" id="KW-1003">Cell membrane</keyword>
<protein>
    <recommendedName>
        <fullName evidence="3 10">Poly-beta-1,6-N-acetyl-D-glucosamine synthase</fullName>
        <shortName evidence="11">Poly-beta-1,6-GlcNAc synthase</shortName>
        <ecNumber evidence="11">2.4.1.-</ecNumber>
    </recommendedName>
</protein>
<dbReference type="GO" id="GO:0043708">
    <property type="term" value="P:cell adhesion involved in biofilm formation"/>
    <property type="evidence" value="ECO:0007669"/>
    <property type="project" value="InterPro"/>
</dbReference>
<keyword evidence="5 11" id="KW-0328">Glycosyltransferase</keyword>
<keyword evidence="9 11" id="KW-0472">Membrane</keyword>
<comment type="similarity">
    <text evidence="2 11">Belongs to the glycosyltransferase 2 family.</text>
</comment>
<dbReference type="Pfam" id="PF00535">
    <property type="entry name" value="Glycos_transf_2"/>
    <property type="match status" value="1"/>
</dbReference>
<feature type="transmembrane region" description="Helical" evidence="11">
    <location>
        <begin position="297"/>
        <end position="320"/>
    </location>
</feature>
<proteinExistence type="inferred from homology"/>
<evidence type="ECO:0000256" key="5">
    <source>
        <dbReference type="ARBA" id="ARBA00022676"/>
    </source>
</evidence>
<keyword evidence="7 11" id="KW-0812">Transmembrane</keyword>
<dbReference type="Gene3D" id="3.90.550.10">
    <property type="entry name" value="Spore Coat Polysaccharide Biosynthesis Protein SpsA, Chain A"/>
    <property type="match status" value="1"/>
</dbReference>
<evidence type="ECO:0000256" key="7">
    <source>
        <dbReference type="ARBA" id="ARBA00022692"/>
    </source>
</evidence>
<dbReference type="InterPro" id="IPR001173">
    <property type="entry name" value="Glyco_trans_2-like"/>
</dbReference>
<dbReference type="SUPFAM" id="SSF53448">
    <property type="entry name" value="Nucleotide-diphospho-sugar transferases"/>
    <property type="match status" value="1"/>
</dbReference>
<keyword evidence="6 11" id="KW-0808">Transferase</keyword>
<dbReference type="EMBL" id="DRBS01000309">
    <property type="protein sequence ID" value="HDD44849.1"/>
    <property type="molecule type" value="Genomic_DNA"/>
</dbReference>
<dbReference type="NCBIfam" id="TIGR03937">
    <property type="entry name" value="PgaC_IcaA"/>
    <property type="match status" value="1"/>
</dbReference>
<dbReference type="EC" id="2.4.1.-" evidence="11"/>
<sequence>MKIFLSFISYFVFLYPLYMSLVWVIGGLFFYFRREKKQKEYSHLDSYPFFSIVIPAHNEEKHIEETIINLKQLNYPSYEVIVVNDGSTDNTAEILNKLAKNYTSWLKVIHLTPNSGKAKALNIGILFSKGEYILTIDADCFLDKNALRWIVWHFVKFPRVGAVTGNPRVLNRTTLLAKIQVGEYSSIIGLIKRTQRLLGKVLTVSGVIAAFRKSALYDVGFFDADTVTEDIDVTWKLQKKFWDIRYEPKALCWVLVPETLKGLWKQRLRWAQGGVQVLKKHFDIWFDKRQRRLWPIYIEYLISIIWAYSLVFLFFSWLIAYFLSWKISISVPINPAIPKWTGSVLALACLLQFGVSMFIDAHYEKKFFKYYFWVIWYPFFYWFISSIAIIVAVFNVFISKSGVSITWESPDRGLHTLKKWK</sequence>
<accession>A0A7C0Y6F6</accession>
<organism evidence="13">
    <name type="scientific">Desulfofervidus auxilii</name>
    <dbReference type="NCBI Taxonomy" id="1621989"/>
    <lineage>
        <taxon>Bacteria</taxon>
        <taxon>Pseudomonadati</taxon>
        <taxon>Thermodesulfobacteriota</taxon>
        <taxon>Candidatus Desulfofervidia</taxon>
        <taxon>Candidatus Desulfofervidales</taxon>
        <taxon>Candidatus Desulfofervidaceae</taxon>
        <taxon>Candidatus Desulfofervidus</taxon>
    </lineage>
</organism>
<evidence type="ECO:0000256" key="2">
    <source>
        <dbReference type="ARBA" id="ARBA00006739"/>
    </source>
</evidence>
<dbReference type="Proteomes" id="UP000886289">
    <property type="component" value="Unassembled WGS sequence"/>
</dbReference>
<evidence type="ECO:0000256" key="4">
    <source>
        <dbReference type="ARBA" id="ARBA00022475"/>
    </source>
</evidence>
<evidence type="ECO:0000256" key="11">
    <source>
        <dbReference type="RuleBase" id="RU364028"/>
    </source>
</evidence>
<keyword evidence="8 11" id="KW-1133">Transmembrane helix</keyword>
<evidence type="ECO:0000256" key="9">
    <source>
        <dbReference type="ARBA" id="ARBA00023136"/>
    </source>
</evidence>
<name>A0A7C0Y6F6_DESA2</name>
<evidence type="ECO:0000256" key="10">
    <source>
        <dbReference type="NCBIfam" id="TIGR03937"/>
    </source>
</evidence>
<feature type="domain" description="Glycosyltransferase 2-like" evidence="12">
    <location>
        <begin position="51"/>
        <end position="219"/>
    </location>
</feature>
<dbReference type="PANTHER" id="PTHR43630:SF1">
    <property type="entry name" value="POLY-BETA-1,6-N-ACETYL-D-GLUCOSAMINE SYNTHASE"/>
    <property type="match status" value="1"/>
</dbReference>
<evidence type="ECO:0000259" key="12">
    <source>
        <dbReference type="Pfam" id="PF00535"/>
    </source>
</evidence>
<comment type="caution">
    <text evidence="13">The sequence shown here is derived from an EMBL/GenBank/DDBJ whole genome shotgun (WGS) entry which is preliminary data.</text>
</comment>
<evidence type="ECO:0000256" key="6">
    <source>
        <dbReference type="ARBA" id="ARBA00022679"/>
    </source>
</evidence>